<dbReference type="PANTHER" id="PTHR11246:SF3">
    <property type="entry name" value="CROOKED NECK-LIKE PROTEIN 1"/>
    <property type="match status" value="1"/>
</dbReference>
<dbReference type="Gene3D" id="2.120.10.80">
    <property type="entry name" value="Kelch-type beta propeller"/>
    <property type="match status" value="1"/>
</dbReference>
<evidence type="ECO:0000256" key="10">
    <source>
        <dbReference type="ARBA" id="ARBA00039167"/>
    </source>
</evidence>
<comment type="function">
    <text evidence="9">Involved in pre-mRNA splicing and cell cycle progression. Required for the spliceosome assembly and initiation of the DNA replication.</text>
</comment>
<comment type="subunit">
    <text evidence="3">Associated with the spliceosome.</text>
</comment>
<evidence type="ECO:0000256" key="1">
    <source>
        <dbReference type="ARBA" id="ARBA00004123"/>
    </source>
</evidence>
<dbReference type="Pfam" id="PF23231">
    <property type="entry name" value="HAT_Syf1_CNRKL1_C"/>
    <property type="match status" value="2"/>
</dbReference>
<evidence type="ECO:0000313" key="16">
    <source>
        <dbReference type="EMBL" id="KAI1616163.1"/>
    </source>
</evidence>
<keyword evidence="13" id="KW-1133">Transmembrane helix</keyword>
<dbReference type="InterPro" id="IPR055430">
    <property type="entry name" value="HAT_Syf1_CNRKL1_C"/>
</dbReference>
<evidence type="ECO:0000259" key="15">
    <source>
        <dbReference type="Pfam" id="PF23233"/>
    </source>
</evidence>
<dbReference type="EMBL" id="MU404351">
    <property type="protein sequence ID" value="KAI1616163.1"/>
    <property type="molecule type" value="Genomic_DNA"/>
</dbReference>
<dbReference type="FunFam" id="1.25.40.10:FF:000306">
    <property type="entry name" value="Cell cycle control protein cwf4"/>
    <property type="match status" value="1"/>
</dbReference>
<proteinExistence type="inferred from homology"/>
<evidence type="ECO:0000256" key="4">
    <source>
        <dbReference type="ARBA" id="ARBA00022664"/>
    </source>
</evidence>
<feature type="domain" description="Pre-mRNA-splicing factor Syf1/CRNKL1-like C-terminal HAT-repeats" evidence="14">
    <location>
        <begin position="325"/>
        <end position="496"/>
    </location>
</feature>
<comment type="similarity">
    <text evidence="2">Belongs to the crooked-neck family.</text>
</comment>
<dbReference type="GO" id="GO:0071014">
    <property type="term" value="C:post-mRNA release spliceosomal complex"/>
    <property type="evidence" value="ECO:0007669"/>
    <property type="project" value="TreeGrafter"/>
</dbReference>
<dbReference type="PANTHER" id="PTHR11246">
    <property type="entry name" value="PRE-MRNA SPLICING FACTOR"/>
    <property type="match status" value="1"/>
</dbReference>
<dbReference type="GO" id="GO:0000245">
    <property type="term" value="P:spliceosomal complex assembly"/>
    <property type="evidence" value="ECO:0007669"/>
    <property type="project" value="TreeGrafter"/>
</dbReference>
<accession>A0AAN6IG09</accession>
<evidence type="ECO:0000259" key="14">
    <source>
        <dbReference type="Pfam" id="PF23231"/>
    </source>
</evidence>
<keyword evidence="8" id="KW-0539">Nucleus</keyword>
<evidence type="ECO:0000256" key="13">
    <source>
        <dbReference type="SAM" id="Phobius"/>
    </source>
</evidence>
<dbReference type="SMART" id="SM00386">
    <property type="entry name" value="HAT"/>
    <property type="match status" value="15"/>
</dbReference>
<dbReference type="SUPFAM" id="SSF48452">
    <property type="entry name" value="TPR-like"/>
    <property type="match status" value="2"/>
</dbReference>
<evidence type="ECO:0000256" key="5">
    <source>
        <dbReference type="ARBA" id="ARBA00022728"/>
    </source>
</evidence>
<evidence type="ECO:0000256" key="11">
    <source>
        <dbReference type="ARBA" id="ARBA00070631"/>
    </source>
</evidence>
<sequence length="1455" mass="163798">MDSSRGPPRVKNKAAAPVQISAEQLLREAVDRQEPGLQAPTQRFADLEELHEFQGRKRKEFEDYVRRNRINMNNWMRYAQWELEQKEYRRARSVFERALDVDSTSVVLWIRYIEAEMKTRNINHARNLLDRAVTILPRIDKLWYKYVYMEETLGNVPGTRQVFERWMSWEPDEAAWLAYIKLEKRYGEYDRARAIYERFTVVHPEPRNWIRWARFEEENGTSQLVRDVFGVAIETLGDDFMDEKLFIAYARYEAKLKEYERARSIFKYALDRLPRSQSVVLHKAYTQFEKQFGNREGVEDVILAKRRVQYEEQLKTNPRNYDVWFDLARLEEAGGDFERVRDVYERAIAQIPPSQEKRHWRRYIYLWIFYALWEEMTSKEVDRARQVYQECLKLIPHKKWTFAKIWILKAQFEVRQMQLQAARKTLGQAIGMCPKGKLFRGYIELEKQLFEFVRCRTLFEKQIEWSSSNGQAWIQFAELERGLDDLERARAIFELAIDQPTLDMPELVWKAYIDFEEYEEQYDRARALYERLLRKTDHVKVWINYARFEINVPDPDEPAMADGEEQKVSEEAKARARKVFERAHDVFKAKEMKEERVDLLNAWRSFEQTHGSPDDIEKIEKQMPRKVKKRRKIEEDRFEEYIDYVFPADDESAAKMSKLLQMAHQWKAKQQENGTGQDIGYSRLISCTRQTRTRQEMSAPTPPVSLKHQCSIVHDGVIYVYSPDAFQILQLKEGAQWEQESNGIAVTGAVCVKGGVDGDNTKPALYVVGGASNSSFPDYPGLQRYSILDKSWQTITPVVKVTQNRLYHGAAYMNTSSSMVVYAGSQDDYSGASSQTFLVELYPPYSVAAYSSDAHPAVRPIMLSWNESSVLMVGGGTTNVNMSTFDPDNGWQDLGISLPSALPDSSVAQSAVFTLDDGSKILQTFDLGDTDPTVTTNVLLGAGGVLATYGETVGGNDTTASPTTTASSNKAKRTISLSNYPTYNNSFAPSTSRTNFSLAQGDAGLISFVGGNDDDPVVFFNQSANDWISATSILGKQQSSTTPSSTQPATTATSAAATSSSSHKGNGLTILGGVLGGICGLAVILIILLLWLRSVRRKRAQAERQTEYGDDKRRSGEYNAEGGLRPLASSGQPMGRSPVPSAPGFRGSGIGFGQALFKRDKGTLAISKPMNPVLGDYKERPSIDLGTATPAEPVAATAVATRNASQRKTDEGWGKYFQSDPQTGNRTFFTRDSSASRSKSGGFWPGSGVPESSSRSTPRSAKFVLRDSVGNPLQAHNVGVGSPTLEHVPSSAQSQGFPHLEGTPVRISNVSSVTDEDDYEDERFEGAFSSGIPASVNDVPWAPVGNTWSGPAQRPLRPPSGYTQQQGRPPARTASSNETETSETSIPAFPMPNSVRSIRPSGGSELPTHHAVTVTPAVARDEATDAREYFSHTRARSGTPDNNDMSWLNLGTPQR</sequence>
<feature type="region of interest" description="Disordered" evidence="12">
    <location>
        <begin position="1432"/>
        <end position="1455"/>
    </location>
</feature>
<evidence type="ECO:0000256" key="12">
    <source>
        <dbReference type="SAM" id="MobiDB-lite"/>
    </source>
</evidence>
<protein>
    <recommendedName>
        <fullName evidence="10">Pre-mRNA-splicing factor CLF1</fullName>
    </recommendedName>
    <alternativeName>
        <fullName evidence="11">Pre-mRNA-splicing factor clf1</fullName>
    </alternativeName>
</protein>
<feature type="compositionally biased region" description="Polar residues" evidence="12">
    <location>
        <begin position="1250"/>
        <end position="1259"/>
    </location>
</feature>
<dbReference type="InterPro" id="IPR045075">
    <property type="entry name" value="Syf1-like"/>
</dbReference>
<dbReference type="InterPro" id="IPR059164">
    <property type="entry name" value="HAT_PRP39_C"/>
</dbReference>
<dbReference type="GO" id="GO:0000974">
    <property type="term" value="C:Prp19 complex"/>
    <property type="evidence" value="ECO:0007669"/>
    <property type="project" value="TreeGrafter"/>
</dbReference>
<keyword evidence="17" id="KW-1185">Reference proteome</keyword>
<keyword evidence="13" id="KW-0812">Transmembrane</keyword>
<dbReference type="InterPro" id="IPR015915">
    <property type="entry name" value="Kelch-typ_b-propeller"/>
</dbReference>
<feature type="region of interest" description="Disordered" evidence="12">
    <location>
        <begin position="1037"/>
        <end position="1063"/>
    </location>
</feature>
<dbReference type="InterPro" id="IPR055433">
    <property type="entry name" value="HAT_Syf1-like_N"/>
</dbReference>
<dbReference type="FunFam" id="1.25.40.10:FF:000269">
    <property type="entry name" value="Crooked neck pre-mRNA-splicing factor 1"/>
    <property type="match status" value="1"/>
</dbReference>
<evidence type="ECO:0000256" key="6">
    <source>
        <dbReference type="ARBA" id="ARBA00022737"/>
    </source>
</evidence>
<evidence type="ECO:0000313" key="17">
    <source>
        <dbReference type="Proteomes" id="UP001203852"/>
    </source>
</evidence>
<feature type="compositionally biased region" description="Polar residues" evidence="12">
    <location>
        <begin position="1439"/>
        <end position="1455"/>
    </location>
</feature>
<keyword evidence="5" id="KW-0747">Spliceosome</keyword>
<evidence type="ECO:0000256" key="9">
    <source>
        <dbReference type="ARBA" id="ARBA00037040"/>
    </source>
</evidence>
<reference evidence="16" key="1">
    <citation type="journal article" date="2022" name="bioRxiv">
        <title>Deciphering the potential niche of two novel black yeast fungi from a biological soil crust based on their genomes, phenotypes, and melanin regulation.</title>
        <authorList>
            <consortium name="DOE Joint Genome Institute"/>
            <person name="Carr E.C."/>
            <person name="Barton Q."/>
            <person name="Grambo S."/>
            <person name="Sullivan M."/>
            <person name="Renfro C.M."/>
            <person name="Kuo A."/>
            <person name="Pangilinan J."/>
            <person name="Lipzen A."/>
            <person name="Keymanesh K."/>
            <person name="Savage E."/>
            <person name="Barry K."/>
            <person name="Grigoriev I.V."/>
            <person name="Riekhof W.R."/>
            <person name="Harris S.S."/>
        </authorList>
    </citation>
    <scope>NUCLEOTIDE SEQUENCE</scope>
    <source>
        <strain evidence="16">JF 03-4F</strain>
    </source>
</reference>
<organism evidence="16 17">
    <name type="scientific">Exophiala viscosa</name>
    <dbReference type="NCBI Taxonomy" id="2486360"/>
    <lineage>
        <taxon>Eukaryota</taxon>
        <taxon>Fungi</taxon>
        <taxon>Dikarya</taxon>
        <taxon>Ascomycota</taxon>
        <taxon>Pezizomycotina</taxon>
        <taxon>Eurotiomycetes</taxon>
        <taxon>Chaetothyriomycetidae</taxon>
        <taxon>Chaetothyriales</taxon>
        <taxon>Herpotrichiellaceae</taxon>
        <taxon>Exophiala</taxon>
    </lineage>
</organism>
<feature type="domain" description="Pre-mRNA-splicing factor Syf1/CRNKL1-like C-terminal HAT-repeats" evidence="14">
    <location>
        <begin position="225"/>
        <end position="311"/>
    </location>
</feature>
<feature type="domain" description="Pre-mRNA-splicing factor Syf1-like N-terminal HAT-repeats" evidence="15">
    <location>
        <begin position="60"/>
        <end position="205"/>
    </location>
</feature>
<dbReference type="Pfam" id="PF23241">
    <property type="entry name" value="HAT_PRP39_C"/>
    <property type="match status" value="1"/>
</dbReference>
<dbReference type="SUPFAM" id="SSF117281">
    <property type="entry name" value="Kelch motif"/>
    <property type="match status" value="1"/>
</dbReference>
<name>A0AAN6IG09_9EURO</name>
<dbReference type="Gene3D" id="1.25.40.10">
    <property type="entry name" value="Tetratricopeptide repeat domain"/>
    <property type="match status" value="4"/>
</dbReference>
<keyword evidence="13" id="KW-0472">Membrane</keyword>
<evidence type="ECO:0000256" key="7">
    <source>
        <dbReference type="ARBA" id="ARBA00023187"/>
    </source>
</evidence>
<feature type="transmembrane region" description="Helical" evidence="13">
    <location>
        <begin position="1068"/>
        <end position="1092"/>
    </location>
</feature>
<evidence type="ECO:0000256" key="8">
    <source>
        <dbReference type="ARBA" id="ARBA00023242"/>
    </source>
</evidence>
<feature type="region of interest" description="Disordered" evidence="12">
    <location>
        <begin position="1343"/>
        <end position="1420"/>
    </location>
</feature>
<keyword evidence="4" id="KW-0507">mRNA processing</keyword>
<feature type="region of interest" description="Disordered" evidence="12">
    <location>
        <begin position="1201"/>
        <end position="1261"/>
    </location>
</feature>
<feature type="compositionally biased region" description="Polar residues" evidence="12">
    <location>
        <begin position="1219"/>
        <end position="1239"/>
    </location>
</feature>
<evidence type="ECO:0000256" key="2">
    <source>
        <dbReference type="ARBA" id="ARBA00008644"/>
    </source>
</evidence>
<dbReference type="InterPro" id="IPR003107">
    <property type="entry name" value="HAT"/>
</dbReference>
<gene>
    <name evidence="16" type="ORF">EDD36DRAFT_455393</name>
</gene>
<comment type="caution">
    <text evidence="16">The sequence shown here is derived from an EMBL/GenBank/DDBJ whole genome shotgun (WGS) entry which is preliminary data.</text>
</comment>
<feature type="compositionally biased region" description="Low complexity" evidence="12">
    <location>
        <begin position="1373"/>
        <end position="1385"/>
    </location>
</feature>
<comment type="subcellular location">
    <subcellularLocation>
        <location evidence="1">Nucleus</location>
    </subcellularLocation>
</comment>
<feature type="compositionally biased region" description="Basic and acidic residues" evidence="12">
    <location>
        <begin position="1101"/>
        <end position="1116"/>
    </location>
</feature>
<dbReference type="Pfam" id="PF23233">
    <property type="entry name" value="HAT_Syf1_CNRKL1_N"/>
    <property type="match status" value="1"/>
</dbReference>
<dbReference type="FunFam" id="1.25.40.10:FF:000048">
    <property type="entry name" value="Cell cycle control protein"/>
    <property type="match status" value="1"/>
</dbReference>
<dbReference type="GO" id="GO:0071011">
    <property type="term" value="C:precatalytic spliceosome"/>
    <property type="evidence" value="ECO:0007669"/>
    <property type="project" value="TreeGrafter"/>
</dbReference>
<dbReference type="Proteomes" id="UP001203852">
    <property type="component" value="Unassembled WGS sequence"/>
</dbReference>
<keyword evidence="7" id="KW-0508">mRNA splicing</keyword>
<evidence type="ECO:0000256" key="3">
    <source>
        <dbReference type="ARBA" id="ARBA00011524"/>
    </source>
</evidence>
<feature type="region of interest" description="Disordered" evidence="12">
    <location>
        <begin position="1101"/>
        <end position="1140"/>
    </location>
</feature>
<keyword evidence="6" id="KW-0677">Repeat</keyword>
<dbReference type="InterPro" id="IPR011990">
    <property type="entry name" value="TPR-like_helical_dom_sf"/>
</dbReference>
<dbReference type="GO" id="GO:0071007">
    <property type="term" value="C:U2-type catalytic step 2 spliceosome"/>
    <property type="evidence" value="ECO:0007669"/>
    <property type="project" value="TreeGrafter"/>
</dbReference>